<feature type="transmembrane region" description="Helical" evidence="1">
    <location>
        <begin position="12"/>
        <end position="33"/>
    </location>
</feature>
<protein>
    <submittedName>
        <fullName evidence="2">Uncharacterized protein</fullName>
    </submittedName>
</protein>
<keyword evidence="1" id="KW-0472">Membrane</keyword>
<feature type="non-terminal residue" evidence="2">
    <location>
        <position position="52"/>
    </location>
</feature>
<keyword evidence="3" id="KW-1185">Reference proteome</keyword>
<evidence type="ECO:0000313" key="3">
    <source>
        <dbReference type="Proteomes" id="UP001279734"/>
    </source>
</evidence>
<sequence>ASRSEPPTGCCLYFLYALSVYFEKAFMIITAIYKHSRDLTRYQDISSCGYGN</sequence>
<reference evidence="2" key="1">
    <citation type="submission" date="2023-05" db="EMBL/GenBank/DDBJ databases">
        <title>Nepenthes gracilis genome sequencing.</title>
        <authorList>
            <person name="Fukushima K."/>
        </authorList>
    </citation>
    <scope>NUCLEOTIDE SEQUENCE</scope>
    <source>
        <strain evidence="2">SING2019-196</strain>
    </source>
</reference>
<dbReference type="Proteomes" id="UP001279734">
    <property type="component" value="Unassembled WGS sequence"/>
</dbReference>
<dbReference type="AlphaFoldDB" id="A0AAD3XIT1"/>
<gene>
    <name evidence="2" type="ORF">Nepgr_007736</name>
</gene>
<evidence type="ECO:0000313" key="2">
    <source>
        <dbReference type="EMBL" id="GMH05896.1"/>
    </source>
</evidence>
<dbReference type="EMBL" id="BSYO01000006">
    <property type="protein sequence ID" value="GMH05896.1"/>
    <property type="molecule type" value="Genomic_DNA"/>
</dbReference>
<keyword evidence="1" id="KW-0812">Transmembrane</keyword>
<proteinExistence type="predicted"/>
<organism evidence="2 3">
    <name type="scientific">Nepenthes gracilis</name>
    <name type="common">Slender pitcher plant</name>
    <dbReference type="NCBI Taxonomy" id="150966"/>
    <lineage>
        <taxon>Eukaryota</taxon>
        <taxon>Viridiplantae</taxon>
        <taxon>Streptophyta</taxon>
        <taxon>Embryophyta</taxon>
        <taxon>Tracheophyta</taxon>
        <taxon>Spermatophyta</taxon>
        <taxon>Magnoliopsida</taxon>
        <taxon>eudicotyledons</taxon>
        <taxon>Gunneridae</taxon>
        <taxon>Pentapetalae</taxon>
        <taxon>Caryophyllales</taxon>
        <taxon>Nepenthaceae</taxon>
        <taxon>Nepenthes</taxon>
    </lineage>
</organism>
<keyword evidence="1" id="KW-1133">Transmembrane helix</keyword>
<name>A0AAD3XIT1_NEPGR</name>
<comment type="caution">
    <text evidence="2">The sequence shown here is derived from an EMBL/GenBank/DDBJ whole genome shotgun (WGS) entry which is preliminary data.</text>
</comment>
<evidence type="ECO:0000256" key="1">
    <source>
        <dbReference type="SAM" id="Phobius"/>
    </source>
</evidence>
<accession>A0AAD3XIT1</accession>